<keyword evidence="2" id="KW-1185">Reference proteome</keyword>
<dbReference type="AlphaFoldDB" id="A0A7X5V6Y2"/>
<dbReference type="SUPFAM" id="SSF52540">
    <property type="entry name" value="P-loop containing nucleoside triphosphate hydrolases"/>
    <property type="match status" value="1"/>
</dbReference>
<comment type="caution">
    <text evidence="1">The sequence shown here is derived from an EMBL/GenBank/DDBJ whole genome shotgun (WGS) entry which is preliminary data.</text>
</comment>
<dbReference type="Proteomes" id="UP000555407">
    <property type="component" value="Unassembled WGS sequence"/>
</dbReference>
<evidence type="ECO:0000313" key="1">
    <source>
        <dbReference type="EMBL" id="NIK55766.1"/>
    </source>
</evidence>
<reference evidence="1 2" key="1">
    <citation type="submission" date="2020-03" db="EMBL/GenBank/DDBJ databases">
        <title>Sequencing the genomes of 1000 actinobacteria strains.</title>
        <authorList>
            <person name="Klenk H.-P."/>
        </authorList>
    </citation>
    <scope>NUCLEOTIDE SEQUENCE [LARGE SCALE GENOMIC DNA]</scope>
    <source>
        <strain evidence="1 2">DSM 45490</strain>
    </source>
</reference>
<proteinExistence type="predicted"/>
<sequence length="172" mass="18933">MTRLFVVTGAPGSGKSTVVPELVRLSPGNLVVMDMDELLDDNGRLLGIDIASPTATPIWPAYNALWLRITELIRRSGIPVLLLSPLLPAELPEGRWLHLDCSDAVRRKRLAGRGWPEAAIEEAIADAAEIRKLVPRSVRGDVAPERSAKSILDWIRGERFGKTLSLWGRLRG</sequence>
<keyword evidence="1" id="KW-0808">Transferase</keyword>
<protein>
    <submittedName>
        <fullName evidence="1">Broad-specificity NMP kinase</fullName>
    </submittedName>
</protein>
<accession>A0A7X5V6Y2</accession>
<name>A0A7X5V6Y2_9ACTN</name>
<evidence type="ECO:0000313" key="2">
    <source>
        <dbReference type="Proteomes" id="UP000555407"/>
    </source>
</evidence>
<gene>
    <name evidence="1" type="ORF">BJY22_001483</name>
</gene>
<keyword evidence="1" id="KW-0418">Kinase</keyword>
<dbReference type="InterPro" id="IPR027417">
    <property type="entry name" value="P-loop_NTPase"/>
</dbReference>
<dbReference type="Pfam" id="PF13238">
    <property type="entry name" value="AAA_18"/>
    <property type="match status" value="1"/>
</dbReference>
<organism evidence="1 2">
    <name type="scientific">Kribbella shirazensis</name>
    <dbReference type="NCBI Taxonomy" id="1105143"/>
    <lineage>
        <taxon>Bacteria</taxon>
        <taxon>Bacillati</taxon>
        <taxon>Actinomycetota</taxon>
        <taxon>Actinomycetes</taxon>
        <taxon>Propionibacteriales</taxon>
        <taxon>Kribbellaceae</taxon>
        <taxon>Kribbella</taxon>
    </lineage>
</organism>
<dbReference type="Gene3D" id="3.40.50.300">
    <property type="entry name" value="P-loop containing nucleotide triphosphate hydrolases"/>
    <property type="match status" value="1"/>
</dbReference>
<dbReference type="GO" id="GO:0016301">
    <property type="term" value="F:kinase activity"/>
    <property type="evidence" value="ECO:0007669"/>
    <property type="project" value="UniProtKB-KW"/>
</dbReference>
<dbReference type="EMBL" id="JAASRO010000001">
    <property type="protein sequence ID" value="NIK55766.1"/>
    <property type="molecule type" value="Genomic_DNA"/>
</dbReference>
<dbReference type="RefSeq" id="WP_337758341.1">
    <property type="nucleotide sequence ID" value="NZ_JAASRO010000001.1"/>
</dbReference>